<proteinExistence type="predicted"/>
<keyword evidence="1" id="KW-0812">Transmembrane</keyword>
<keyword evidence="1" id="KW-1133">Transmembrane helix</keyword>
<evidence type="ECO:0000313" key="2">
    <source>
        <dbReference type="EMBL" id="KPZ12087.1"/>
    </source>
</evidence>
<organism evidence="2 3">
    <name type="scientific">Pseudomonas syringae pv. viburni</name>
    <dbReference type="NCBI Taxonomy" id="251703"/>
    <lineage>
        <taxon>Bacteria</taxon>
        <taxon>Pseudomonadati</taxon>
        <taxon>Pseudomonadota</taxon>
        <taxon>Gammaproteobacteria</taxon>
        <taxon>Pseudomonadales</taxon>
        <taxon>Pseudomonadaceae</taxon>
        <taxon>Pseudomonas</taxon>
    </lineage>
</organism>
<dbReference type="AlphaFoldDB" id="A0A0Q0DV14"/>
<feature type="non-terminal residue" evidence="2">
    <location>
        <position position="127"/>
    </location>
</feature>
<sequence length="127" mass="14217">MALLNKDEQRQVAEAIDRVEQRTDAELVTVLAARSDDYAYMPLIWAGLIGLLLPGTVNYCVQWLSADELMLAQMSTFIIVALACRIPKVSALLVPVSVRRWRAGNLARRQFLEQNLHKTHDGTGILV</sequence>
<feature type="transmembrane region" description="Helical" evidence="1">
    <location>
        <begin position="76"/>
        <end position="98"/>
    </location>
</feature>
<evidence type="ECO:0008006" key="4">
    <source>
        <dbReference type="Google" id="ProtNLM"/>
    </source>
</evidence>
<dbReference type="PATRIC" id="fig|251703.9.peg.3917"/>
<evidence type="ECO:0000313" key="3">
    <source>
        <dbReference type="Proteomes" id="UP000050317"/>
    </source>
</evidence>
<comment type="caution">
    <text evidence="2">The sequence shown here is derived from an EMBL/GenBank/DDBJ whole genome shotgun (WGS) entry which is preliminary data.</text>
</comment>
<evidence type="ECO:0000256" key="1">
    <source>
        <dbReference type="SAM" id="Phobius"/>
    </source>
</evidence>
<gene>
    <name evidence="2" type="ORF">ALO40_05370</name>
</gene>
<accession>A0A0Q0DV14</accession>
<name>A0A0Q0DV14_9PSED</name>
<protein>
    <recommendedName>
        <fullName evidence="4">TPM domain-containing protein</fullName>
    </recommendedName>
</protein>
<feature type="transmembrane region" description="Helical" evidence="1">
    <location>
        <begin position="43"/>
        <end position="64"/>
    </location>
</feature>
<keyword evidence="1" id="KW-0472">Membrane</keyword>
<dbReference type="EMBL" id="LJRR01000335">
    <property type="protein sequence ID" value="KPZ12087.1"/>
    <property type="molecule type" value="Genomic_DNA"/>
</dbReference>
<reference evidence="2 3" key="1">
    <citation type="submission" date="2015-09" db="EMBL/GenBank/DDBJ databases">
        <title>Genome announcement of multiple Pseudomonas syringae strains.</title>
        <authorList>
            <person name="Thakur S."/>
            <person name="Wang P.W."/>
            <person name="Gong Y."/>
            <person name="Weir B.S."/>
            <person name="Guttman D.S."/>
        </authorList>
    </citation>
    <scope>NUCLEOTIDE SEQUENCE [LARGE SCALE GENOMIC DNA]</scope>
    <source>
        <strain evidence="2 3">ICMP3963</strain>
    </source>
</reference>
<dbReference type="Proteomes" id="UP000050317">
    <property type="component" value="Unassembled WGS sequence"/>
</dbReference>